<comment type="caution">
    <text evidence="1">The sequence shown here is derived from an EMBL/GenBank/DDBJ whole genome shotgun (WGS) entry which is preliminary data.</text>
</comment>
<reference evidence="1" key="1">
    <citation type="journal article" date="2015" name="Nature">
        <title>Complex archaea that bridge the gap between prokaryotes and eukaryotes.</title>
        <authorList>
            <person name="Spang A."/>
            <person name="Saw J.H."/>
            <person name="Jorgensen S.L."/>
            <person name="Zaremba-Niedzwiedzka K."/>
            <person name="Martijn J."/>
            <person name="Lind A.E."/>
            <person name="van Eijk R."/>
            <person name="Schleper C."/>
            <person name="Guy L."/>
            <person name="Ettema T.J."/>
        </authorList>
    </citation>
    <scope>NUCLEOTIDE SEQUENCE</scope>
</reference>
<dbReference type="EMBL" id="LAZR01005457">
    <property type="protein sequence ID" value="KKM99786.1"/>
    <property type="molecule type" value="Genomic_DNA"/>
</dbReference>
<organism evidence="1">
    <name type="scientific">marine sediment metagenome</name>
    <dbReference type="NCBI Taxonomy" id="412755"/>
    <lineage>
        <taxon>unclassified sequences</taxon>
        <taxon>metagenomes</taxon>
        <taxon>ecological metagenomes</taxon>
    </lineage>
</organism>
<protein>
    <submittedName>
        <fullName evidence="1">Uncharacterized protein</fullName>
    </submittedName>
</protein>
<proteinExistence type="predicted"/>
<accession>A0A0F9MKG6</accession>
<evidence type="ECO:0000313" key="1">
    <source>
        <dbReference type="EMBL" id="KKM99786.1"/>
    </source>
</evidence>
<dbReference type="AlphaFoldDB" id="A0A0F9MKG6"/>
<name>A0A0F9MKG6_9ZZZZ</name>
<gene>
    <name evidence="1" type="ORF">LCGC14_1144360</name>
</gene>
<sequence length="63" mass="7157">MTKQEEITHSIIEKILKDYPVILSMETHEDEYKAIVKLELGGFKRGKSTTFSYPIKGINGKGD</sequence>